<reference evidence="4" key="1">
    <citation type="submission" date="2021-12" db="EMBL/GenBank/DDBJ databases">
        <authorList>
            <person name="King R."/>
        </authorList>
    </citation>
    <scope>NUCLEOTIDE SEQUENCE</scope>
</reference>
<name>A0A9N8Q031_CHRIL</name>
<evidence type="ECO:0000256" key="1">
    <source>
        <dbReference type="ARBA" id="ARBA00010088"/>
    </source>
</evidence>
<dbReference type="Proteomes" id="UP001154114">
    <property type="component" value="Chromosome 25"/>
</dbReference>
<evidence type="ECO:0000313" key="5">
    <source>
        <dbReference type="Proteomes" id="UP001154114"/>
    </source>
</evidence>
<keyword evidence="5" id="KW-1185">Reference proteome</keyword>
<dbReference type="OrthoDB" id="7130006at2759"/>
<dbReference type="GO" id="GO:0097176">
    <property type="term" value="P:epoxide metabolic process"/>
    <property type="evidence" value="ECO:0007669"/>
    <property type="project" value="TreeGrafter"/>
</dbReference>
<sequence>MEIEVKYEIDLHVIFITFAGVSLSDSPTGFLAYLLKKFYVWIKTEFKNLPDGDLWLKFTKDQLLDKLTIYWSTINYILKSMRLYAEILNYIAREMELDQ</sequence>
<dbReference type="InterPro" id="IPR029058">
    <property type="entry name" value="AB_hydrolase_fold"/>
</dbReference>
<accession>A0A9N8Q031</accession>
<dbReference type="EMBL" id="LR824028">
    <property type="protein sequence ID" value="CAD0205919.1"/>
    <property type="molecule type" value="Genomic_DNA"/>
</dbReference>
<gene>
    <name evidence="4" type="ORF">CINC_LOCUS8217</name>
</gene>
<evidence type="ECO:0000256" key="2">
    <source>
        <dbReference type="ARBA" id="ARBA00022801"/>
    </source>
</evidence>
<keyword evidence="2" id="KW-0378">Hydrolase</keyword>
<evidence type="ECO:0000313" key="4">
    <source>
        <dbReference type="EMBL" id="CAD0205919.1"/>
    </source>
</evidence>
<keyword evidence="3" id="KW-0472">Membrane</keyword>
<dbReference type="Gene3D" id="3.40.50.1820">
    <property type="entry name" value="alpha/beta hydrolase"/>
    <property type="match status" value="1"/>
</dbReference>
<comment type="similarity">
    <text evidence="1">Belongs to the peptidase S33 family.</text>
</comment>
<dbReference type="PANTHER" id="PTHR21661:SF35">
    <property type="entry name" value="EPOXIDE HYDROLASE"/>
    <property type="match status" value="1"/>
</dbReference>
<protein>
    <submittedName>
        <fullName evidence="4">Uncharacterized protein</fullName>
    </submittedName>
</protein>
<keyword evidence="3" id="KW-1133">Transmembrane helix</keyword>
<keyword evidence="3" id="KW-0812">Transmembrane</keyword>
<dbReference type="PANTHER" id="PTHR21661">
    <property type="entry name" value="EPOXIDE HYDROLASE 1-RELATED"/>
    <property type="match status" value="1"/>
</dbReference>
<evidence type="ECO:0000256" key="3">
    <source>
        <dbReference type="SAM" id="Phobius"/>
    </source>
</evidence>
<dbReference type="GO" id="GO:0004301">
    <property type="term" value="F:epoxide hydrolase activity"/>
    <property type="evidence" value="ECO:0007669"/>
    <property type="project" value="TreeGrafter"/>
</dbReference>
<organism evidence="4 5">
    <name type="scientific">Chrysodeixis includens</name>
    <name type="common">Soybean looper</name>
    <name type="synonym">Pseudoplusia includens</name>
    <dbReference type="NCBI Taxonomy" id="689277"/>
    <lineage>
        <taxon>Eukaryota</taxon>
        <taxon>Metazoa</taxon>
        <taxon>Ecdysozoa</taxon>
        <taxon>Arthropoda</taxon>
        <taxon>Hexapoda</taxon>
        <taxon>Insecta</taxon>
        <taxon>Pterygota</taxon>
        <taxon>Neoptera</taxon>
        <taxon>Endopterygota</taxon>
        <taxon>Lepidoptera</taxon>
        <taxon>Glossata</taxon>
        <taxon>Ditrysia</taxon>
        <taxon>Noctuoidea</taxon>
        <taxon>Noctuidae</taxon>
        <taxon>Plusiinae</taxon>
        <taxon>Chrysodeixis</taxon>
    </lineage>
</organism>
<feature type="transmembrane region" description="Helical" evidence="3">
    <location>
        <begin position="12"/>
        <end position="35"/>
    </location>
</feature>
<proteinExistence type="inferred from homology"/>
<dbReference type="AlphaFoldDB" id="A0A9N8Q031"/>